<keyword evidence="9 12" id="KW-0418">Kinase</keyword>
<evidence type="ECO:0000256" key="8">
    <source>
        <dbReference type="ARBA" id="ARBA00022741"/>
    </source>
</evidence>
<keyword evidence="7 12" id="KW-0791">Threonine biosynthesis</keyword>
<evidence type="ECO:0000259" key="13">
    <source>
        <dbReference type="Pfam" id="PF00288"/>
    </source>
</evidence>
<dbReference type="Pfam" id="PF08544">
    <property type="entry name" value="GHMP_kinases_C"/>
    <property type="match status" value="1"/>
</dbReference>
<comment type="catalytic activity">
    <reaction evidence="11 12">
        <text>L-homoserine + ATP = O-phospho-L-homoserine + ADP + H(+)</text>
        <dbReference type="Rhea" id="RHEA:13985"/>
        <dbReference type="ChEBI" id="CHEBI:15378"/>
        <dbReference type="ChEBI" id="CHEBI:30616"/>
        <dbReference type="ChEBI" id="CHEBI:57476"/>
        <dbReference type="ChEBI" id="CHEBI:57590"/>
        <dbReference type="ChEBI" id="CHEBI:456216"/>
        <dbReference type="EC" id="2.7.1.39"/>
    </reaction>
</comment>
<keyword evidence="10 12" id="KW-0067">ATP-binding</keyword>
<keyword evidence="16" id="KW-1185">Reference proteome</keyword>
<reference evidence="15" key="1">
    <citation type="submission" date="2023-06" db="EMBL/GenBank/DDBJ databases">
        <title>Genomic of Agaribacillus aureum.</title>
        <authorList>
            <person name="Wang G."/>
        </authorList>
    </citation>
    <scope>NUCLEOTIDE SEQUENCE</scope>
    <source>
        <strain evidence="15">BMA12</strain>
    </source>
</reference>
<dbReference type="PRINTS" id="PR00958">
    <property type="entry name" value="HOMSERKINASE"/>
</dbReference>
<dbReference type="Proteomes" id="UP001172083">
    <property type="component" value="Unassembled WGS sequence"/>
</dbReference>
<dbReference type="InterPro" id="IPR006203">
    <property type="entry name" value="GHMP_knse_ATP-bd_CS"/>
</dbReference>
<dbReference type="NCBIfam" id="TIGR00191">
    <property type="entry name" value="thrB"/>
    <property type="match status" value="1"/>
</dbReference>
<evidence type="ECO:0000256" key="2">
    <source>
        <dbReference type="ARBA" id="ARBA00007370"/>
    </source>
</evidence>
<dbReference type="RefSeq" id="WP_346760132.1">
    <property type="nucleotide sequence ID" value="NZ_JAUJEB010000005.1"/>
</dbReference>
<keyword evidence="6 12" id="KW-0808">Transferase</keyword>
<dbReference type="EMBL" id="JAUJEB010000005">
    <property type="protein sequence ID" value="MDN5214793.1"/>
    <property type="molecule type" value="Genomic_DNA"/>
</dbReference>
<comment type="subcellular location">
    <subcellularLocation>
        <location evidence="12">Cytoplasm</location>
    </subcellularLocation>
</comment>
<dbReference type="InterPro" id="IPR020568">
    <property type="entry name" value="Ribosomal_Su5_D2-typ_SF"/>
</dbReference>
<feature type="domain" description="GHMP kinase N-terminal" evidence="13">
    <location>
        <begin position="75"/>
        <end position="149"/>
    </location>
</feature>
<comment type="pathway">
    <text evidence="1 12">Amino-acid biosynthesis; L-threonine biosynthesis; L-threonine from L-aspartate: step 4/5.</text>
</comment>
<accession>A0ABT8LAV6</accession>
<comment type="similarity">
    <text evidence="2 12">Belongs to the GHMP kinase family. Homoserine kinase subfamily.</text>
</comment>
<evidence type="ECO:0000256" key="11">
    <source>
        <dbReference type="ARBA" id="ARBA00049375"/>
    </source>
</evidence>
<feature type="domain" description="GHMP kinase C-terminal" evidence="14">
    <location>
        <begin position="215"/>
        <end position="286"/>
    </location>
</feature>
<dbReference type="InterPro" id="IPR006204">
    <property type="entry name" value="GHMP_kinase_N_dom"/>
</dbReference>
<dbReference type="InterPro" id="IPR000870">
    <property type="entry name" value="Homoserine_kinase"/>
</dbReference>
<dbReference type="SUPFAM" id="SSF54211">
    <property type="entry name" value="Ribosomal protein S5 domain 2-like"/>
    <property type="match status" value="1"/>
</dbReference>
<protein>
    <recommendedName>
        <fullName evidence="4 12">Homoserine kinase</fullName>
        <shortName evidence="12">HK</shortName>
        <shortName evidence="12">HSK</shortName>
        <ecNumber evidence="3 12">2.7.1.39</ecNumber>
    </recommendedName>
</protein>
<evidence type="ECO:0000313" key="15">
    <source>
        <dbReference type="EMBL" id="MDN5214793.1"/>
    </source>
</evidence>
<dbReference type="PROSITE" id="PS00627">
    <property type="entry name" value="GHMP_KINASES_ATP"/>
    <property type="match status" value="1"/>
</dbReference>
<dbReference type="PANTHER" id="PTHR20861:SF1">
    <property type="entry name" value="HOMOSERINE KINASE"/>
    <property type="match status" value="1"/>
</dbReference>
<evidence type="ECO:0000256" key="7">
    <source>
        <dbReference type="ARBA" id="ARBA00022697"/>
    </source>
</evidence>
<evidence type="ECO:0000256" key="4">
    <source>
        <dbReference type="ARBA" id="ARBA00017858"/>
    </source>
</evidence>
<sequence>MDSIKVFAPATVANVTCGFDILGFAVENPGDEIILKTCKKPGVVIREIKGDEGRLSHAVEENTATISILNYLTHVERDIGLEVYLHKKMPFGSGLGSSAASSVAGVFAINQLMGQLLTTEELLKFALEGERVASGTGHADNVAPSLMGGFVLIRSYDPLDVIKINTPENLHAVIIHPNIEVNTKDARNILKKNVPIKSAIRQWGNVGGLIAGLTMNDFGLISRSMEDAIFEPVRSMLIPGFDQVKASALEAGALGCGISGSGPSIFALSTADGTARKIGTVMKDQFAQIGIESEIFVSKINQKGPVILD</sequence>
<proteinExistence type="inferred from homology"/>
<name>A0ABT8LAV6_9BACT</name>
<keyword evidence="5 12" id="KW-0028">Amino-acid biosynthesis</keyword>
<evidence type="ECO:0000256" key="10">
    <source>
        <dbReference type="ARBA" id="ARBA00022840"/>
    </source>
</evidence>
<evidence type="ECO:0000256" key="9">
    <source>
        <dbReference type="ARBA" id="ARBA00022777"/>
    </source>
</evidence>
<dbReference type="HAMAP" id="MF_00384">
    <property type="entry name" value="Homoser_kinase"/>
    <property type="match status" value="1"/>
</dbReference>
<evidence type="ECO:0000256" key="3">
    <source>
        <dbReference type="ARBA" id="ARBA00012078"/>
    </source>
</evidence>
<comment type="function">
    <text evidence="12">Catalyzes the ATP-dependent phosphorylation of L-homoserine to L-homoserine phosphate.</text>
</comment>
<evidence type="ECO:0000256" key="1">
    <source>
        <dbReference type="ARBA" id="ARBA00005015"/>
    </source>
</evidence>
<dbReference type="SUPFAM" id="SSF55060">
    <property type="entry name" value="GHMP Kinase, C-terminal domain"/>
    <property type="match status" value="1"/>
</dbReference>
<dbReference type="PANTHER" id="PTHR20861">
    <property type="entry name" value="HOMOSERINE/4-DIPHOSPHOCYTIDYL-2-C-METHYL-D-ERYTHRITOL KINASE"/>
    <property type="match status" value="1"/>
</dbReference>
<dbReference type="PIRSF" id="PIRSF000676">
    <property type="entry name" value="Homoser_kin"/>
    <property type="match status" value="1"/>
</dbReference>
<comment type="caution">
    <text evidence="15">The sequence shown here is derived from an EMBL/GenBank/DDBJ whole genome shotgun (WGS) entry which is preliminary data.</text>
</comment>
<dbReference type="InterPro" id="IPR013750">
    <property type="entry name" value="GHMP_kinase_C_dom"/>
</dbReference>
<dbReference type="Pfam" id="PF00288">
    <property type="entry name" value="GHMP_kinases_N"/>
    <property type="match status" value="1"/>
</dbReference>
<evidence type="ECO:0000256" key="12">
    <source>
        <dbReference type="HAMAP-Rule" id="MF_00384"/>
    </source>
</evidence>
<dbReference type="GO" id="GO:0004413">
    <property type="term" value="F:homoserine kinase activity"/>
    <property type="evidence" value="ECO:0007669"/>
    <property type="project" value="UniProtKB-EC"/>
</dbReference>
<dbReference type="EC" id="2.7.1.39" evidence="3 12"/>
<evidence type="ECO:0000256" key="5">
    <source>
        <dbReference type="ARBA" id="ARBA00022605"/>
    </source>
</evidence>
<evidence type="ECO:0000256" key="6">
    <source>
        <dbReference type="ARBA" id="ARBA00022679"/>
    </source>
</evidence>
<organism evidence="15 16">
    <name type="scientific">Agaribacillus aureus</name>
    <dbReference type="NCBI Taxonomy" id="3051825"/>
    <lineage>
        <taxon>Bacteria</taxon>
        <taxon>Pseudomonadati</taxon>
        <taxon>Bacteroidota</taxon>
        <taxon>Cytophagia</taxon>
        <taxon>Cytophagales</taxon>
        <taxon>Splendidivirgaceae</taxon>
        <taxon>Agaribacillus</taxon>
    </lineage>
</organism>
<dbReference type="InterPro" id="IPR036554">
    <property type="entry name" value="GHMP_kinase_C_sf"/>
</dbReference>
<evidence type="ECO:0000313" key="16">
    <source>
        <dbReference type="Proteomes" id="UP001172083"/>
    </source>
</evidence>
<keyword evidence="8 12" id="KW-0547">Nucleotide-binding</keyword>
<dbReference type="Gene3D" id="3.30.230.10">
    <property type="match status" value="1"/>
</dbReference>
<dbReference type="InterPro" id="IPR014721">
    <property type="entry name" value="Ribsml_uS5_D2-typ_fold_subgr"/>
</dbReference>
<gene>
    <name evidence="12" type="primary">thrB</name>
    <name evidence="15" type="ORF">QQ020_22125</name>
</gene>
<dbReference type="Gene3D" id="3.30.70.890">
    <property type="entry name" value="GHMP kinase, C-terminal domain"/>
    <property type="match status" value="1"/>
</dbReference>
<keyword evidence="12" id="KW-0963">Cytoplasm</keyword>
<dbReference type="NCBIfam" id="NF002288">
    <property type="entry name" value="PRK01212.1-4"/>
    <property type="match status" value="1"/>
</dbReference>
<evidence type="ECO:0000259" key="14">
    <source>
        <dbReference type="Pfam" id="PF08544"/>
    </source>
</evidence>
<feature type="binding site" evidence="12">
    <location>
        <begin position="90"/>
        <end position="100"/>
    </location>
    <ligand>
        <name>ATP</name>
        <dbReference type="ChEBI" id="CHEBI:30616"/>
    </ligand>
</feature>